<proteinExistence type="predicted"/>
<comment type="caution">
    <text evidence="1">The sequence shown here is derived from an EMBL/GenBank/DDBJ whole genome shotgun (WGS) entry which is preliminary data.</text>
</comment>
<dbReference type="EMBL" id="JANJQO010000277">
    <property type="protein sequence ID" value="KAJ2979505.1"/>
    <property type="molecule type" value="Genomic_DNA"/>
</dbReference>
<evidence type="ECO:0000313" key="1">
    <source>
        <dbReference type="EMBL" id="KAJ2979505.1"/>
    </source>
</evidence>
<gene>
    <name evidence="1" type="ORF">NQ176_g3212</name>
</gene>
<evidence type="ECO:0000313" key="2">
    <source>
        <dbReference type="Proteomes" id="UP001143910"/>
    </source>
</evidence>
<organism evidence="1 2">
    <name type="scientific">Zarea fungicola</name>
    <dbReference type="NCBI Taxonomy" id="93591"/>
    <lineage>
        <taxon>Eukaryota</taxon>
        <taxon>Fungi</taxon>
        <taxon>Dikarya</taxon>
        <taxon>Ascomycota</taxon>
        <taxon>Pezizomycotina</taxon>
        <taxon>Sordariomycetes</taxon>
        <taxon>Hypocreomycetidae</taxon>
        <taxon>Hypocreales</taxon>
        <taxon>Cordycipitaceae</taxon>
        <taxon>Zarea</taxon>
    </lineage>
</organism>
<keyword evidence="2" id="KW-1185">Reference proteome</keyword>
<sequence length="137" mass="14199">MLQSFANAASLLVLMATITGTVAQPTKELADRLAAETASTAAAPKWALAVFAQGPGPAACSFTAVRQVDSSEQGSGCKRFASGPKAIQFNGDGKFRLTVCPGGITGDVCDDPRCVTQESTGLLPCTRMSGFEFYKVS</sequence>
<protein>
    <submittedName>
        <fullName evidence="1">Uncharacterized protein</fullName>
    </submittedName>
</protein>
<name>A0ACC1NJL1_9HYPO</name>
<dbReference type="Proteomes" id="UP001143910">
    <property type="component" value="Unassembled WGS sequence"/>
</dbReference>
<reference evidence="1" key="1">
    <citation type="submission" date="2022-08" db="EMBL/GenBank/DDBJ databases">
        <title>Genome Sequence of Lecanicillium fungicola.</title>
        <authorList>
            <person name="Buettner E."/>
        </authorList>
    </citation>
    <scope>NUCLEOTIDE SEQUENCE</scope>
    <source>
        <strain evidence="1">Babe33</strain>
    </source>
</reference>
<accession>A0ACC1NJL1</accession>